<evidence type="ECO:0000313" key="3">
    <source>
        <dbReference type="Proteomes" id="UP000823941"/>
    </source>
</evidence>
<keyword evidence="3" id="KW-1185">Reference proteome</keyword>
<sequence>MVNGTEPFVQYPKKYIYSVHDRRWIYSVRKPLRRRSSEIININFKFTATNFKNKMMKLLVAFTVIGACVAYPAEPNPQAPQAIPKPFAGQSNSDLPSLPPTFLPGGPHRPAEGSNGHLQGPIPVGPAGQAQPPVGPGGPAQPPVGPGGPAAPPQGDDLKTDSSFWRSYYYGGYPSWYSTYYSSPRYYSSYYTPYTYRSYYPSTYYWY</sequence>
<dbReference type="EMBL" id="JAHIBW010000019">
    <property type="protein sequence ID" value="KAG7301551.1"/>
    <property type="molecule type" value="Genomic_DNA"/>
</dbReference>
<evidence type="ECO:0000313" key="2">
    <source>
        <dbReference type="EMBL" id="KAG7301551.1"/>
    </source>
</evidence>
<feature type="region of interest" description="Disordered" evidence="1">
    <location>
        <begin position="80"/>
        <end position="157"/>
    </location>
</feature>
<gene>
    <name evidence="2" type="ORF">JYU34_014518</name>
</gene>
<accession>A0ABQ7Q8H6</accession>
<feature type="compositionally biased region" description="Low complexity" evidence="1">
    <location>
        <begin position="119"/>
        <end position="132"/>
    </location>
</feature>
<reference evidence="2 3" key="1">
    <citation type="submission" date="2021-06" db="EMBL/GenBank/DDBJ databases">
        <title>A haploid diamondback moth (Plutella xylostella L.) genome assembly resolves 31 chromosomes and identifies a diamide resistance mutation.</title>
        <authorList>
            <person name="Ward C.M."/>
            <person name="Perry K.D."/>
            <person name="Baker G."/>
            <person name="Powis K."/>
            <person name="Heckel D.G."/>
            <person name="Baxter S.W."/>
        </authorList>
    </citation>
    <scope>NUCLEOTIDE SEQUENCE [LARGE SCALE GENOMIC DNA]</scope>
    <source>
        <strain evidence="2 3">LV</strain>
        <tissue evidence="2">Single pupa</tissue>
    </source>
</reference>
<proteinExistence type="predicted"/>
<organism evidence="2 3">
    <name type="scientific">Plutella xylostella</name>
    <name type="common">Diamondback moth</name>
    <name type="synonym">Plutella maculipennis</name>
    <dbReference type="NCBI Taxonomy" id="51655"/>
    <lineage>
        <taxon>Eukaryota</taxon>
        <taxon>Metazoa</taxon>
        <taxon>Ecdysozoa</taxon>
        <taxon>Arthropoda</taxon>
        <taxon>Hexapoda</taxon>
        <taxon>Insecta</taxon>
        <taxon>Pterygota</taxon>
        <taxon>Neoptera</taxon>
        <taxon>Endopterygota</taxon>
        <taxon>Lepidoptera</taxon>
        <taxon>Glossata</taxon>
        <taxon>Ditrysia</taxon>
        <taxon>Yponomeutoidea</taxon>
        <taxon>Plutellidae</taxon>
        <taxon>Plutella</taxon>
    </lineage>
</organism>
<name>A0ABQ7Q8H6_PLUXY</name>
<protein>
    <submittedName>
        <fullName evidence="2">Uncharacterized protein</fullName>
    </submittedName>
</protein>
<comment type="caution">
    <text evidence="2">The sequence shown here is derived from an EMBL/GenBank/DDBJ whole genome shotgun (WGS) entry which is preliminary data.</text>
</comment>
<evidence type="ECO:0000256" key="1">
    <source>
        <dbReference type="SAM" id="MobiDB-lite"/>
    </source>
</evidence>
<dbReference type="Proteomes" id="UP000823941">
    <property type="component" value="Chromosome 19"/>
</dbReference>
<feature type="compositionally biased region" description="Pro residues" evidence="1">
    <location>
        <begin position="133"/>
        <end position="152"/>
    </location>
</feature>